<protein>
    <submittedName>
        <fullName evidence="1">Uncharacterized protein</fullName>
    </submittedName>
</protein>
<sequence length="40" mass="4485">MVWSVCDWSDTCVWYGVVCLCVDEAIASDGAEEVNERTNE</sequence>
<dbReference type="Proteomes" id="UP000270094">
    <property type="component" value="Unassembled WGS sequence"/>
</dbReference>
<name>A0A3P7LFQ0_STRVU</name>
<keyword evidence="2" id="KW-1185">Reference proteome</keyword>
<gene>
    <name evidence="1" type="ORF">SVUK_LOCUS16403</name>
</gene>
<dbReference type="AlphaFoldDB" id="A0A3P7LFQ0"/>
<organism evidence="1 2">
    <name type="scientific">Strongylus vulgaris</name>
    <name type="common">Blood worm</name>
    <dbReference type="NCBI Taxonomy" id="40348"/>
    <lineage>
        <taxon>Eukaryota</taxon>
        <taxon>Metazoa</taxon>
        <taxon>Ecdysozoa</taxon>
        <taxon>Nematoda</taxon>
        <taxon>Chromadorea</taxon>
        <taxon>Rhabditida</taxon>
        <taxon>Rhabditina</taxon>
        <taxon>Rhabditomorpha</taxon>
        <taxon>Strongyloidea</taxon>
        <taxon>Strongylidae</taxon>
        <taxon>Strongylus</taxon>
    </lineage>
</organism>
<proteinExistence type="predicted"/>
<evidence type="ECO:0000313" key="1">
    <source>
        <dbReference type="EMBL" id="VDM81405.1"/>
    </source>
</evidence>
<evidence type="ECO:0000313" key="2">
    <source>
        <dbReference type="Proteomes" id="UP000270094"/>
    </source>
</evidence>
<reference evidence="1 2" key="1">
    <citation type="submission" date="2018-11" db="EMBL/GenBank/DDBJ databases">
        <authorList>
            <consortium name="Pathogen Informatics"/>
        </authorList>
    </citation>
    <scope>NUCLEOTIDE SEQUENCE [LARGE SCALE GENOMIC DNA]</scope>
</reference>
<dbReference type="EMBL" id="UYYB01112750">
    <property type="protein sequence ID" value="VDM81405.1"/>
    <property type="molecule type" value="Genomic_DNA"/>
</dbReference>
<accession>A0A3P7LFQ0</accession>